<dbReference type="Pfam" id="PF02146">
    <property type="entry name" value="SIR2"/>
    <property type="match status" value="1"/>
</dbReference>
<evidence type="ECO:0000259" key="5">
    <source>
        <dbReference type="PROSITE" id="PS50305"/>
    </source>
</evidence>
<dbReference type="InterPro" id="IPR026590">
    <property type="entry name" value="Ssirtuin_cat_dom"/>
</dbReference>
<dbReference type="GO" id="GO:0017136">
    <property type="term" value="F:histone deacetylase activity, NAD-dependent"/>
    <property type="evidence" value="ECO:0007669"/>
    <property type="project" value="TreeGrafter"/>
</dbReference>
<dbReference type="PANTHER" id="PTHR11085:SF11">
    <property type="entry name" value="NAD-DEPENDENT PROTEIN DEACETYLASE"/>
    <property type="match status" value="1"/>
</dbReference>
<dbReference type="NCBIfam" id="NF001753">
    <property type="entry name" value="PRK00481.1-3"/>
    <property type="match status" value="1"/>
</dbReference>
<dbReference type="InterPro" id="IPR026591">
    <property type="entry name" value="Sirtuin_cat_small_dom_sf"/>
</dbReference>
<dbReference type="EMBL" id="JAAGRQ010000066">
    <property type="protein sequence ID" value="NDY57880.1"/>
    <property type="molecule type" value="Genomic_DNA"/>
</dbReference>
<evidence type="ECO:0000313" key="6">
    <source>
        <dbReference type="EMBL" id="NDY57880.1"/>
    </source>
</evidence>
<sequence length="256" mass="27305">MEQAIARAAALWRSSMTAVAVTGAGISVAAGIPDFRSPGGLWTRYDPMRVATAEAIGRHPEEVWAFLLEARDVVDKARPTPAHHALARLEAAGRLAAVITQNIDNLHQAAGSHNVIEYHGGMGRYHCHRCRAAHDPDKARTLGRGDIPWLCRECGGVVRPDIVFFGEPIPLDALRKSGQLALAADFLLVVGTSGEVAPANTLPFEVQARGGIVVEVNPGESAYQAMADIRIEAPAEVALPLLEKCVLDGAMAPYGR</sequence>
<dbReference type="Gene3D" id="3.30.1600.10">
    <property type="entry name" value="SIR2/SIRT2 'Small Domain"/>
    <property type="match status" value="1"/>
</dbReference>
<keyword evidence="7" id="KW-1185">Reference proteome</keyword>
<name>A0A7K3NNX3_9BACT</name>
<dbReference type="PANTHER" id="PTHR11085">
    <property type="entry name" value="NAD-DEPENDENT PROTEIN DEACYLASE SIRTUIN-5, MITOCHONDRIAL-RELATED"/>
    <property type="match status" value="1"/>
</dbReference>
<dbReference type="InterPro" id="IPR003000">
    <property type="entry name" value="Sirtuin"/>
</dbReference>
<evidence type="ECO:0000256" key="4">
    <source>
        <dbReference type="PROSITE-ProRule" id="PRU00236"/>
    </source>
</evidence>
<feature type="domain" description="Deacetylase sirtuin-type" evidence="5">
    <location>
        <begin position="1"/>
        <end position="256"/>
    </location>
</feature>
<feature type="active site" description="Proton acceptor" evidence="4">
    <location>
        <position position="119"/>
    </location>
</feature>
<dbReference type="InterPro" id="IPR050134">
    <property type="entry name" value="NAD-dep_sirtuin_deacylases"/>
</dbReference>
<dbReference type="EC" id="2.3.1.286" evidence="1"/>
<dbReference type="Proteomes" id="UP000469724">
    <property type="component" value="Unassembled WGS sequence"/>
</dbReference>
<comment type="caution">
    <text evidence="6">The sequence shown here is derived from an EMBL/GenBank/DDBJ whole genome shotgun (WGS) entry which is preliminary data.</text>
</comment>
<feature type="binding site" evidence="4">
    <location>
        <position position="127"/>
    </location>
    <ligand>
        <name>Zn(2+)</name>
        <dbReference type="ChEBI" id="CHEBI:29105"/>
    </ligand>
</feature>
<dbReference type="GO" id="GO:0070403">
    <property type="term" value="F:NAD+ binding"/>
    <property type="evidence" value="ECO:0007669"/>
    <property type="project" value="InterPro"/>
</dbReference>
<accession>A0A7K3NNX3</accession>
<evidence type="ECO:0000256" key="2">
    <source>
        <dbReference type="ARBA" id="ARBA00022679"/>
    </source>
</evidence>
<keyword evidence="4" id="KW-0479">Metal-binding</keyword>
<reference evidence="6 7" key="1">
    <citation type="submission" date="2020-02" db="EMBL/GenBank/DDBJ databases">
        <title>Comparative genomics of sulfur disproportionating microorganisms.</title>
        <authorList>
            <person name="Ward L.M."/>
            <person name="Bertran E."/>
            <person name="Johnston D.T."/>
        </authorList>
    </citation>
    <scope>NUCLEOTIDE SEQUENCE [LARGE SCALE GENOMIC DNA]</scope>
    <source>
        <strain evidence="6 7">DSM 3696</strain>
    </source>
</reference>
<keyword evidence="3" id="KW-0520">NAD</keyword>
<feature type="binding site" evidence="4">
    <location>
        <position position="151"/>
    </location>
    <ligand>
        <name>Zn(2+)</name>
        <dbReference type="ChEBI" id="CHEBI:29105"/>
    </ligand>
</feature>
<evidence type="ECO:0000256" key="1">
    <source>
        <dbReference type="ARBA" id="ARBA00012928"/>
    </source>
</evidence>
<evidence type="ECO:0000256" key="3">
    <source>
        <dbReference type="ARBA" id="ARBA00023027"/>
    </source>
</evidence>
<dbReference type="Gene3D" id="3.40.50.1220">
    <property type="entry name" value="TPP-binding domain"/>
    <property type="match status" value="1"/>
</dbReference>
<feature type="binding site" evidence="4">
    <location>
        <position position="130"/>
    </location>
    <ligand>
        <name>Zn(2+)</name>
        <dbReference type="ChEBI" id="CHEBI:29105"/>
    </ligand>
</feature>
<keyword evidence="4" id="KW-0862">Zinc</keyword>
<gene>
    <name evidence="6" type="ORF">G3N56_14180</name>
</gene>
<dbReference type="PROSITE" id="PS50305">
    <property type="entry name" value="SIRTUIN"/>
    <property type="match status" value="1"/>
</dbReference>
<evidence type="ECO:0000313" key="7">
    <source>
        <dbReference type="Proteomes" id="UP000469724"/>
    </source>
</evidence>
<protein>
    <recommendedName>
        <fullName evidence="1">protein acetyllysine N-acetyltransferase</fullName>
        <ecNumber evidence="1">2.3.1.286</ecNumber>
    </recommendedName>
</protein>
<dbReference type="InterPro" id="IPR029035">
    <property type="entry name" value="DHS-like_NAD/FAD-binding_dom"/>
</dbReference>
<dbReference type="SUPFAM" id="SSF52467">
    <property type="entry name" value="DHS-like NAD/FAD-binding domain"/>
    <property type="match status" value="1"/>
</dbReference>
<feature type="binding site" evidence="4">
    <location>
        <position position="154"/>
    </location>
    <ligand>
        <name>Zn(2+)</name>
        <dbReference type="ChEBI" id="CHEBI:29105"/>
    </ligand>
</feature>
<dbReference type="CDD" id="cd01407">
    <property type="entry name" value="SIR2-fam"/>
    <property type="match status" value="1"/>
</dbReference>
<dbReference type="GO" id="GO:0046872">
    <property type="term" value="F:metal ion binding"/>
    <property type="evidence" value="ECO:0007669"/>
    <property type="project" value="UniProtKB-KW"/>
</dbReference>
<proteinExistence type="predicted"/>
<keyword evidence="2" id="KW-0808">Transferase</keyword>
<dbReference type="AlphaFoldDB" id="A0A7K3NNX3"/>
<organism evidence="6 7">
    <name type="scientific">Desulfolutivibrio sulfodismutans</name>
    <dbReference type="NCBI Taxonomy" id="63561"/>
    <lineage>
        <taxon>Bacteria</taxon>
        <taxon>Pseudomonadati</taxon>
        <taxon>Thermodesulfobacteriota</taxon>
        <taxon>Desulfovibrionia</taxon>
        <taxon>Desulfovibrionales</taxon>
        <taxon>Desulfovibrionaceae</taxon>
        <taxon>Desulfolutivibrio</taxon>
    </lineage>
</organism>